<proteinExistence type="predicted"/>
<evidence type="ECO:0008006" key="2">
    <source>
        <dbReference type="Google" id="ProtNLM"/>
    </source>
</evidence>
<protein>
    <recommendedName>
        <fullName evidence="2">Immunity repressor</fullName>
    </recommendedName>
</protein>
<gene>
    <name evidence="1" type="ORF">ABRQ22_14695</name>
</gene>
<accession>A0AAU8FZF8</accession>
<evidence type="ECO:0000313" key="1">
    <source>
        <dbReference type="EMBL" id="XCH28844.1"/>
    </source>
</evidence>
<dbReference type="RefSeq" id="WP_353707252.1">
    <property type="nucleotide sequence ID" value="NZ_CP159290.1"/>
</dbReference>
<dbReference type="AlphaFoldDB" id="A0AAU8FZF8"/>
<organism evidence="1">
    <name type="scientific">Cellulosimicrobium sp. ES-005</name>
    <dbReference type="NCBI Taxonomy" id="3163031"/>
    <lineage>
        <taxon>Bacteria</taxon>
        <taxon>Bacillati</taxon>
        <taxon>Actinomycetota</taxon>
        <taxon>Actinomycetes</taxon>
        <taxon>Micrococcales</taxon>
        <taxon>Promicromonosporaceae</taxon>
        <taxon>Cellulosimicrobium</taxon>
    </lineage>
</organism>
<dbReference type="EMBL" id="CP159290">
    <property type="protein sequence ID" value="XCH28844.1"/>
    <property type="molecule type" value="Genomic_DNA"/>
</dbReference>
<name>A0AAU8FZF8_9MICO</name>
<reference evidence="1" key="1">
    <citation type="submission" date="2024-06" db="EMBL/GenBank/DDBJ databases">
        <title>Complete genome sequence of the cellulolytic actinobacterium, Cellulosimicrobium ES-005.</title>
        <authorList>
            <person name="Matthews C.T."/>
            <person name="Underwood K.D."/>
            <person name="Ghanchi K.M."/>
            <person name="Fields S.D."/>
            <person name="Gardner S.G."/>
        </authorList>
    </citation>
    <scope>NUCLEOTIDE SEQUENCE</scope>
    <source>
        <strain evidence="1">ES-005</strain>
    </source>
</reference>
<sequence>MPAVSKIQNETEVRRWFEEGRSYAWMVEEYERKYNISTTPSLWANYRRRKGLEPRLVRDEALIPWRVAPEHRWAYPLALLRIEARRRAGAEISANDEGRLARFKETLADGDLVVHYDPDTEEGFFLIPREPGDKDMIHEPQRHRARA</sequence>